<feature type="compositionally biased region" description="Polar residues" evidence="1">
    <location>
        <begin position="443"/>
        <end position="455"/>
    </location>
</feature>
<feature type="domain" description="SAP" evidence="2">
    <location>
        <begin position="13"/>
        <end position="47"/>
    </location>
</feature>
<proteinExistence type="predicted"/>
<feature type="compositionally biased region" description="Pro residues" evidence="1">
    <location>
        <begin position="613"/>
        <end position="625"/>
    </location>
</feature>
<dbReference type="InterPro" id="IPR032552">
    <property type="entry name" value="RSB_motif"/>
</dbReference>
<gene>
    <name evidence="3" type="ORF">Fot_25515</name>
</gene>
<evidence type="ECO:0000313" key="4">
    <source>
        <dbReference type="Proteomes" id="UP001604277"/>
    </source>
</evidence>
<feature type="compositionally biased region" description="Low complexity" evidence="1">
    <location>
        <begin position="582"/>
        <end position="612"/>
    </location>
</feature>
<dbReference type="PROSITE" id="PS50800">
    <property type="entry name" value="SAP"/>
    <property type="match status" value="1"/>
</dbReference>
<dbReference type="Proteomes" id="UP001604277">
    <property type="component" value="Unassembled WGS sequence"/>
</dbReference>
<feature type="region of interest" description="Disordered" evidence="1">
    <location>
        <begin position="436"/>
        <end position="486"/>
    </location>
</feature>
<feature type="region of interest" description="Disordered" evidence="1">
    <location>
        <begin position="102"/>
        <end position="167"/>
    </location>
</feature>
<dbReference type="SUPFAM" id="SSF54928">
    <property type="entry name" value="RNA-binding domain, RBD"/>
    <property type="match status" value="1"/>
</dbReference>
<feature type="compositionally biased region" description="Basic and acidic residues" evidence="1">
    <location>
        <begin position="48"/>
        <end position="58"/>
    </location>
</feature>
<accession>A0ABD1U999</accession>
<dbReference type="CDD" id="cd12432">
    <property type="entry name" value="RRM_ACINU"/>
    <property type="match status" value="1"/>
</dbReference>
<evidence type="ECO:0000313" key="3">
    <source>
        <dbReference type="EMBL" id="KAL2521592.1"/>
    </source>
</evidence>
<dbReference type="Gene3D" id="1.10.720.30">
    <property type="entry name" value="SAP domain"/>
    <property type="match status" value="1"/>
</dbReference>
<dbReference type="Pfam" id="PF02037">
    <property type="entry name" value="SAP"/>
    <property type="match status" value="1"/>
</dbReference>
<feature type="region of interest" description="Disordered" evidence="1">
    <location>
        <begin position="573"/>
        <end position="664"/>
    </location>
</feature>
<feature type="compositionally biased region" description="Basic and acidic residues" evidence="1">
    <location>
        <begin position="157"/>
        <end position="167"/>
    </location>
</feature>
<organism evidence="3 4">
    <name type="scientific">Forsythia ovata</name>
    <dbReference type="NCBI Taxonomy" id="205694"/>
    <lineage>
        <taxon>Eukaryota</taxon>
        <taxon>Viridiplantae</taxon>
        <taxon>Streptophyta</taxon>
        <taxon>Embryophyta</taxon>
        <taxon>Tracheophyta</taxon>
        <taxon>Spermatophyta</taxon>
        <taxon>Magnoliopsida</taxon>
        <taxon>eudicotyledons</taxon>
        <taxon>Gunneridae</taxon>
        <taxon>Pentapetalae</taxon>
        <taxon>asterids</taxon>
        <taxon>lamiids</taxon>
        <taxon>Lamiales</taxon>
        <taxon>Oleaceae</taxon>
        <taxon>Forsythieae</taxon>
        <taxon>Forsythia</taxon>
    </lineage>
</organism>
<feature type="compositionally biased region" description="Basic and acidic residues" evidence="1">
    <location>
        <begin position="466"/>
        <end position="481"/>
    </location>
</feature>
<reference evidence="4" key="1">
    <citation type="submission" date="2024-07" db="EMBL/GenBank/DDBJ databases">
        <title>Two chromosome-level genome assemblies of Korean endemic species Abeliophyllum distichum and Forsythia ovata (Oleaceae).</title>
        <authorList>
            <person name="Jang H."/>
        </authorList>
    </citation>
    <scope>NUCLEOTIDE SEQUENCE [LARGE SCALE GENOMIC DNA]</scope>
</reference>
<feature type="compositionally biased region" description="Basic and acidic residues" evidence="1">
    <location>
        <begin position="102"/>
        <end position="122"/>
    </location>
</feature>
<dbReference type="InterPro" id="IPR003034">
    <property type="entry name" value="SAP_dom"/>
</dbReference>
<feature type="compositionally biased region" description="Basic and acidic residues" evidence="1">
    <location>
        <begin position="290"/>
        <end position="300"/>
    </location>
</feature>
<evidence type="ECO:0000259" key="2">
    <source>
        <dbReference type="PROSITE" id="PS50800"/>
    </source>
</evidence>
<evidence type="ECO:0000256" key="1">
    <source>
        <dbReference type="SAM" id="MobiDB-lite"/>
    </source>
</evidence>
<protein>
    <recommendedName>
        <fullName evidence="2">SAP domain-containing protein</fullName>
    </recommendedName>
</protein>
<feature type="region of interest" description="Disordered" evidence="1">
    <location>
        <begin position="321"/>
        <end position="344"/>
    </location>
</feature>
<dbReference type="AlphaFoldDB" id="A0ABD1U999"/>
<sequence length="707" mass="78274">MSSPYAILDNRPIDQWKVTELREELKKRKLAVKGLKEDLVKRLDEAIRNEHESDKGDADNGFGTAPESGLQSEQAGTESVLVEKSKELMEIEKVYGNTPKIETDDIRGAQDKGKVRDGEVVHGTDSVGVEEEAVTALSGQHFTSETESKNGISTGRLDNDDLKSCQEDPVTKVPEVCESGVSEVLPGALDLQSTETQNETTDSKEQLEYNVESFQADAELKPSDLNYQVSEVNPDLGSQVTSDSVSIEYVSIVKKNELKVDVITDDVKLEMDVNHERVQPSPSNVVPDAGESHPMDAEEPQDIKVSVKETDGSIVKNVDTIKKDDSGDLGSPEKLNLDQNSGNDSMEEDILEIKQMDFKSNSDEMNETVRKTEMQILEEKDHVNVSGDFKLAEKMVLNVENKEDSVQTSLKRKFHDKAAVGNNDIVKRRCRWNSDGLKVPEPQSGNVMASTTPKDSIQPPFKHSFSRSDSRVSEEEPKERVVPPASLPPTNSLRIDCFLRPFTLKAVQELLGKKGTITSFWMDHIKTHCYVSYSSIEEAIETRNTVYNLQWPPNGGRMLVAEFVDPQEVKTRVEIPPPSPATPSSSAAPTFAPQNTLQSQPSPQQQVQRQQLLPPPPLPPPPPLANLPTAREHPLPAAAREQPLPVRERLNLPPPPPLSEKVDPPIVTLDDLFQKTKATPRIYYLPLSDEQVAAKLNAQGKNGSSRD</sequence>
<comment type="caution">
    <text evidence="3">The sequence shown here is derived from an EMBL/GenBank/DDBJ whole genome shotgun (WGS) entry which is preliminary data.</text>
</comment>
<dbReference type="SMART" id="SM00513">
    <property type="entry name" value="SAP"/>
    <property type="match status" value="1"/>
</dbReference>
<dbReference type="InterPro" id="IPR036361">
    <property type="entry name" value="SAP_dom_sf"/>
</dbReference>
<name>A0ABD1U999_9LAMI</name>
<keyword evidence="4" id="KW-1185">Reference proteome</keyword>
<dbReference type="PANTHER" id="PTHR47031:SF3">
    <property type="entry name" value="SAP DOMAIN-CONTAINING PROTEIN"/>
    <property type="match status" value="1"/>
</dbReference>
<dbReference type="Pfam" id="PF16294">
    <property type="entry name" value="RSB_motif"/>
    <property type="match status" value="1"/>
</dbReference>
<feature type="region of interest" description="Disordered" evidence="1">
    <location>
        <begin position="48"/>
        <end position="80"/>
    </location>
</feature>
<feature type="region of interest" description="Disordered" evidence="1">
    <location>
        <begin position="277"/>
        <end position="300"/>
    </location>
</feature>
<dbReference type="EMBL" id="JBFOLJ010000007">
    <property type="protein sequence ID" value="KAL2521592.1"/>
    <property type="molecule type" value="Genomic_DNA"/>
</dbReference>
<feature type="compositionally biased region" description="Polar residues" evidence="1">
    <location>
        <begin position="137"/>
        <end position="153"/>
    </location>
</feature>
<dbReference type="InterPro" id="IPR035979">
    <property type="entry name" value="RBD_domain_sf"/>
</dbReference>
<dbReference type="InterPro" id="IPR034257">
    <property type="entry name" value="Acinus_RRM"/>
</dbReference>
<dbReference type="SUPFAM" id="SSF68906">
    <property type="entry name" value="SAP domain"/>
    <property type="match status" value="1"/>
</dbReference>
<dbReference type="PANTHER" id="PTHR47031">
    <property type="entry name" value="SAP DNA-BINDING DOMAIN-CONTAINING PROTEIN"/>
    <property type="match status" value="1"/>
</dbReference>